<dbReference type="EC" id="4.1.1.33" evidence="3 15"/>
<keyword evidence="6 15" id="KW-0547">Nucleotide-binding</keyword>
<dbReference type="VEuPathDB" id="VectorBase:ASIS008071"/>
<dbReference type="FunFam" id="3.30.230.10:FF:000080">
    <property type="entry name" value="Diphosphomevalonate decarboxylase"/>
    <property type="match status" value="1"/>
</dbReference>
<dbReference type="OrthoDB" id="10253702at2759"/>
<evidence type="ECO:0000313" key="21">
    <source>
        <dbReference type="Proteomes" id="UP000030765"/>
    </source>
</evidence>
<comment type="function">
    <text evidence="1 16">Catalyzes the ATP dependent decarboxylation of (R)-5-diphosphomevalonate to form isopentenyl diphosphate (IPP). Functions in the mevalonate (MVA) pathway leading to isopentenyl diphosphate (IPP), a key precursor for the biosynthesis of isoprenoids and sterol synthesis.</text>
</comment>
<organism evidence="19">
    <name type="scientific">Anopheles sinensis</name>
    <name type="common">Mosquito</name>
    <dbReference type="NCBI Taxonomy" id="74873"/>
    <lineage>
        <taxon>Eukaryota</taxon>
        <taxon>Metazoa</taxon>
        <taxon>Ecdysozoa</taxon>
        <taxon>Arthropoda</taxon>
        <taxon>Hexapoda</taxon>
        <taxon>Insecta</taxon>
        <taxon>Pterygota</taxon>
        <taxon>Neoptera</taxon>
        <taxon>Endopterygota</taxon>
        <taxon>Diptera</taxon>
        <taxon>Nematocera</taxon>
        <taxon>Culicoidea</taxon>
        <taxon>Culicidae</taxon>
        <taxon>Anophelinae</taxon>
        <taxon>Anopheles</taxon>
    </lineage>
</organism>
<dbReference type="Gene3D" id="3.30.230.10">
    <property type="match status" value="1"/>
</dbReference>
<comment type="pathway">
    <text evidence="16">Steroid biosynthesis; cholesterol biosynthesis.</text>
</comment>
<keyword evidence="13 15" id="KW-0456">Lyase</keyword>
<dbReference type="EMBL" id="ATLV01016271">
    <property type="status" value="NOT_ANNOTATED_CDS"/>
    <property type="molecule type" value="Genomic_DNA"/>
</dbReference>
<feature type="domain" description="Mvd1 C-terminal" evidence="17">
    <location>
        <begin position="194"/>
        <end position="381"/>
    </location>
</feature>
<keyword evidence="8 16" id="KW-0752">Steroid biosynthesis</keyword>
<dbReference type="Pfam" id="PF22700">
    <property type="entry name" value="MVD-like_N"/>
    <property type="match status" value="1"/>
</dbReference>
<dbReference type="SUPFAM" id="SSF54211">
    <property type="entry name" value="Ribosomal protein S5 domain 2-like"/>
    <property type="match status" value="1"/>
</dbReference>
<keyword evidence="5 16" id="KW-0444">Lipid biosynthesis</keyword>
<dbReference type="InterPro" id="IPR014721">
    <property type="entry name" value="Ribsml_uS5_D2-typ_fold_subgr"/>
</dbReference>
<comment type="catalytic activity">
    <reaction evidence="14 15 16">
        <text>(R)-5-diphosphomevalonate + ATP = isopentenyl diphosphate + ADP + phosphate + CO2</text>
        <dbReference type="Rhea" id="RHEA:23732"/>
        <dbReference type="ChEBI" id="CHEBI:16526"/>
        <dbReference type="ChEBI" id="CHEBI:30616"/>
        <dbReference type="ChEBI" id="CHEBI:43474"/>
        <dbReference type="ChEBI" id="CHEBI:57557"/>
        <dbReference type="ChEBI" id="CHEBI:128769"/>
        <dbReference type="ChEBI" id="CHEBI:456216"/>
        <dbReference type="EC" id="4.1.1.33"/>
    </reaction>
</comment>
<keyword evidence="21" id="KW-1185">Reference proteome</keyword>
<evidence type="ECO:0000256" key="6">
    <source>
        <dbReference type="ARBA" id="ARBA00022741"/>
    </source>
</evidence>
<dbReference type="OMA" id="LTLHAMM"/>
<dbReference type="Pfam" id="PF18376">
    <property type="entry name" value="MDD_C"/>
    <property type="match status" value="1"/>
</dbReference>
<dbReference type="GO" id="GO:0005524">
    <property type="term" value="F:ATP binding"/>
    <property type="evidence" value="ECO:0007669"/>
    <property type="project" value="UniProtKB-UniRule"/>
</dbReference>
<dbReference type="Gene3D" id="3.30.70.890">
    <property type="entry name" value="GHMP kinase, C-terminal domain"/>
    <property type="match status" value="1"/>
</dbReference>
<dbReference type="NCBIfam" id="TIGR01240">
    <property type="entry name" value="mevDPdecarb"/>
    <property type="match status" value="1"/>
</dbReference>
<keyword evidence="7 15" id="KW-0067">ATP-binding</keyword>
<dbReference type="GO" id="GO:0006695">
    <property type="term" value="P:cholesterol biosynthetic process"/>
    <property type="evidence" value="ECO:0007669"/>
    <property type="project" value="UniProtKB-UniPathway"/>
</dbReference>
<dbReference type="PIRSF" id="PIRSF015950">
    <property type="entry name" value="Mev_P_decrbx"/>
    <property type="match status" value="1"/>
</dbReference>
<dbReference type="GO" id="GO:0005829">
    <property type="term" value="C:cytosol"/>
    <property type="evidence" value="ECO:0007669"/>
    <property type="project" value="InterPro"/>
</dbReference>
<dbReference type="Proteomes" id="UP000030765">
    <property type="component" value="Unassembled WGS sequence"/>
</dbReference>
<evidence type="ECO:0000313" key="19">
    <source>
        <dbReference type="EMBL" id="KFB41174.1"/>
    </source>
</evidence>
<dbReference type="EMBL" id="KE525074">
    <property type="protein sequence ID" value="KFB41174.1"/>
    <property type="molecule type" value="Genomic_DNA"/>
</dbReference>
<evidence type="ECO:0000256" key="12">
    <source>
        <dbReference type="ARBA" id="ARBA00023221"/>
    </source>
</evidence>
<protein>
    <recommendedName>
        <fullName evidence="4 15">Diphosphomevalonate decarboxylase</fullName>
        <ecNumber evidence="3 15">4.1.1.33</ecNumber>
    </recommendedName>
</protein>
<evidence type="ECO:0000256" key="15">
    <source>
        <dbReference type="PIRNR" id="PIRNR015950"/>
    </source>
</evidence>
<evidence type="ECO:0000256" key="10">
    <source>
        <dbReference type="ARBA" id="ARBA00023098"/>
    </source>
</evidence>
<evidence type="ECO:0000256" key="9">
    <source>
        <dbReference type="ARBA" id="ARBA00023011"/>
    </source>
</evidence>
<evidence type="ECO:0000256" key="14">
    <source>
        <dbReference type="ARBA" id="ARBA00048154"/>
    </source>
</evidence>
<name>A0A084VT80_ANOSI</name>
<dbReference type="InterPro" id="IPR020568">
    <property type="entry name" value="Ribosomal_Su5_D2-typ_SF"/>
</dbReference>
<evidence type="ECO:0000256" key="8">
    <source>
        <dbReference type="ARBA" id="ARBA00022955"/>
    </source>
</evidence>
<evidence type="ECO:0000259" key="18">
    <source>
        <dbReference type="Pfam" id="PF22700"/>
    </source>
</evidence>
<evidence type="ECO:0000313" key="20">
    <source>
        <dbReference type="EnsemblMetazoa" id="ASIC008735-PA"/>
    </source>
</evidence>
<dbReference type="InterPro" id="IPR053859">
    <property type="entry name" value="MVD-like_N"/>
</dbReference>
<evidence type="ECO:0000259" key="17">
    <source>
        <dbReference type="Pfam" id="PF18376"/>
    </source>
</evidence>
<keyword evidence="16" id="KW-0152">Cholesterol biosynthesis</keyword>
<proteinExistence type="inferred from homology"/>
<gene>
    <name evidence="19" type="ORF">ZHAS_00008735</name>
</gene>
<keyword evidence="9 16" id="KW-0756">Sterol biosynthesis</keyword>
<dbReference type="InterPro" id="IPR036554">
    <property type="entry name" value="GHMP_kinase_C_sf"/>
</dbReference>
<dbReference type="PANTHER" id="PTHR10977:SF3">
    <property type="entry name" value="DIPHOSPHOMEVALONATE DECARBOXYLASE"/>
    <property type="match status" value="1"/>
</dbReference>
<reference evidence="20" key="2">
    <citation type="submission" date="2020-05" db="UniProtKB">
        <authorList>
            <consortium name="EnsemblMetazoa"/>
        </authorList>
    </citation>
    <scope>IDENTIFICATION</scope>
</reference>
<evidence type="ECO:0000256" key="5">
    <source>
        <dbReference type="ARBA" id="ARBA00022516"/>
    </source>
</evidence>
<dbReference type="GO" id="GO:0004163">
    <property type="term" value="F:diphosphomevalonate decarboxylase activity"/>
    <property type="evidence" value="ECO:0007669"/>
    <property type="project" value="UniProtKB-UniRule"/>
</dbReference>
<keyword evidence="10 15" id="KW-0443">Lipid metabolism</keyword>
<dbReference type="VEuPathDB" id="VectorBase:ASIC008735"/>
<reference evidence="19 21" key="1">
    <citation type="journal article" date="2014" name="BMC Genomics">
        <title>Genome sequence of Anopheles sinensis provides insight into genetics basis of mosquito competence for malaria parasites.</title>
        <authorList>
            <person name="Zhou D."/>
            <person name="Zhang D."/>
            <person name="Ding G."/>
            <person name="Shi L."/>
            <person name="Hou Q."/>
            <person name="Ye Y."/>
            <person name="Xu Y."/>
            <person name="Zhou H."/>
            <person name="Xiong C."/>
            <person name="Li S."/>
            <person name="Yu J."/>
            <person name="Hong S."/>
            <person name="Yu X."/>
            <person name="Zou P."/>
            <person name="Chen C."/>
            <person name="Chang X."/>
            <person name="Wang W."/>
            <person name="Lv Y."/>
            <person name="Sun Y."/>
            <person name="Ma L."/>
            <person name="Shen B."/>
            <person name="Zhu C."/>
        </authorList>
    </citation>
    <scope>NUCLEOTIDE SEQUENCE [LARGE SCALE GENOMIC DNA]</scope>
</reference>
<evidence type="ECO:0000256" key="13">
    <source>
        <dbReference type="ARBA" id="ARBA00023239"/>
    </source>
</evidence>
<dbReference type="InterPro" id="IPR041431">
    <property type="entry name" value="Mvd1_C"/>
</dbReference>
<sequence>MAISVTCIAPVNIAIVKYCKHWSGGKRDDDLILPINDSISVTLSTDHLRTKTTITASPELTKNVLRLNGVEESFENPRIQRCLLEVQKKAKSSGKCPKPEMLEWKIRVESENNFPTAAGLASSAAGYACFVYTLATLYGIEDEELSGIARMGSGSACRSLHSGYVQWVMGEREDGADSLAVQVAPATAWPNMHVLILVVNDRKKATASTQGMSTSVKTSELLKHRAEKCVPQRIEQLKKAIAEHDFETFGRIAMTDSNQFHGVCLDTYPPCFYMNDVSRQIVRLVHEINNMAGFIKVAYSFDAGPNACLFLLEKDVVEVSAIVRRAFPFNHCQEADYYKGIPNDEAAMAAVPEKVLNTFSVEEPNQLRYIIHTKVGEGPRRVE</sequence>
<dbReference type="SUPFAM" id="SSF55060">
    <property type="entry name" value="GHMP Kinase, C-terminal domain"/>
    <property type="match status" value="1"/>
</dbReference>
<evidence type="ECO:0000256" key="7">
    <source>
        <dbReference type="ARBA" id="ARBA00022840"/>
    </source>
</evidence>
<dbReference type="PANTHER" id="PTHR10977">
    <property type="entry name" value="DIPHOSPHOMEVALONATE DECARBOXYLASE"/>
    <property type="match status" value="1"/>
</dbReference>
<feature type="domain" description="Diphosphomevalonate decarboxylase-like N-terminal" evidence="18">
    <location>
        <begin position="9"/>
        <end position="180"/>
    </location>
</feature>
<keyword evidence="11 16" id="KW-1207">Sterol metabolism</keyword>
<evidence type="ECO:0000256" key="16">
    <source>
        <dbReference type="RuleBase" id="RU363086"/>
    </source>
</evidence>
<evidence type="ECO:0000256" key="3">
    <source>
        <dbReference type="ARBA" id="ARBA00012296"/>
    </source>
</evidence>
<dbReference type="EnsemblMetazoa" id="ASIC008735-RA">
    <property type="protein sequence ID" value="ASIC008735-PA"/>
    <property type="gene ID" value="ASIC008735"/>
</dbReference>
<keyword evidence="16" id="KW-0153">Cholesterol metabolism</keyword>
<evidence type="ECO:0000256" key="4">
    <source>
        <dbReference type="ARBA" id="ARBA00019335"/>
    </source>
</evidence>
<keyword evidence="12 16" id="KW-0753">Steroid metabolism</keyword>
<dbReference type="InterPro" id="IPR029765">
    <property type="entry name" value="Mev_diP_decarb"/>
</dbReference>
<dbReference type="AlphaFoldDB" id="A0A084VT80"/>
<comment type="similarity">
    <text evidence="2 15 16">Belongs to the diphosphomevalonate decarboxylase family.</text>
</comment>
<accession>A0A084VT80</accession>
<dbReference type="InterPro" id="IPR005935">
    <property type="entry name" value="Mev_decarb"/>
</dbReference>
<dbReference type="STRING" id="74873.A0A084VT80"/>
<evidence type="ECO:0000256" key="1">
    <source>
        <dbReference type="ARBA" id="ARBA00003812"/>
    </source>
</evidence>
<dbReference type="UniPathway" id="UPA00063"/>
<evidence type="ECO:0000256" key="11">
    <source>
        <dbReference type="ARBA" id="ARBA00023166"/>
    </source>
</evidence>
<dbReference type="GO" id="GO:0019287">
    <property type="term" value="P:isopentenyl diphosphate biosynthetic process, mevalonate pathway"/>
    <property type="evidence" value="ECO:0007669"/>
    <property type="project" value="UniProtKB-UniRule"/>
</dbReference>
<dbReference type="FunFam" id="3.30.70.890:FF:000005">
    <property type="entry name" value="Diphosphomevalonate decarboxylase"/>
    <property type="match status" value="1"/>
</dbReference>
<evidence type="ECO:0000256" key="2">
    <source>
        <dbReference type="ARBA" id="ARBA00008831"/>
    </source>
</evidence>